<dbReference type="InterPro" id="IPR024671">
    <property type="entry name" value="Atg22-like"/>
</dbReference>
<dbReference type="GO" id="GO:0022857">
    <property type="term" value="F:transmembrane transporter activity"/>
    <property type="evidence" value="ECO:0007669"/>
    <property type="project" value="InterPro"/>
</dbReference>
<keyword evidence="4 6" id="KW-1133">Transmembrane helix</keyword>
<feature type="transmembrane region" description="Helical" evidence="6">
    <location>
        <begin position="149"/>
        <end position="169"/>
    </location>
</feature>
<keyword evidence="5 6" id="KW-0472">Membrane</keyword>
<dbReference type="InterPro" id="IPR050495">
    <property type="entry name" value="ATG22/LtaA_families"/>
</dbReference>
<evidence type="ECO:0000313" key="8">
    <source>
        <dbReference type="EMBL" id="SVB64057.1"/>
    </source>
</evidence>
<feature type="transmembrane region" description="Helical" evidence="6">
    <location>
        <begin position="108"/>
        <end position="129"/>
    </location>
</feature>
<accession>A0A382FPM7</accession>
<feature type="transmembrane region" description="Helical" evidence="6">
    <location>
        <begin position="54"/>
        <end position="76"/>
    </location>
</feature>
<feature type="transmembrane region" description="Helical" evidence="6">
    <location>
        <begin position="243"/>
        <end position="267"/>
    </location>
</feature>
<dbReference type="InterPro" id="IPR036259">
    <property type="entry name" value="MFS_trans_sf"/>
</dbReference>
<dbReference type="Gene3D" id="1.20.1250.20">
    <property type="entry name" value="MFS general substrate transporter like domains"/>
    <property type="match status" value="2"/>
</dbReference>
<dbReference type="GO" id="GO:0012505">
    <property type="term" value="C:endomembrane system"/>
    <property type="evidence" value="ECO:0007669"/>
    <property type="project" value="UniProtKB-SubCell"/>
</dbReference>
<feature type="transmembrane region" description="Helical" evidence="6">
    <location>
        <begin position="83"/>
        <end position="102"/>
    </location>
</feature>
<sequence length="407" mass="45049">MDQLLVSRTGRFSWAMFDWANQPFYTLITTFVFSYYFSQIFIGDDVRGPELWGYTQTIAGLSVALFSPVLGSIADLRGNRKPWIGFFSIIFVICMFLLWYALPGAPNGVWLIVAAMTIATAAIAFAEVFNNAMLPTIESENKFGSLSGLGYGLGYFGGLVALIVFLIYFVNAEVPPLGLDSETYEHIRIVGPLGAVWYALFILPFFFFTPDVKSIQISIIDSIKKGLSNFVDTLRKVKEFKNVITFLFARMFYQDALNAMFIFGGIYAAQVLDWGFEELLILGIVVNIFAAPGAMLGGWLNDRIGAKRVVMISVVGLMITAIMAVSITRDTLFFFIPVDAYSYTVNDLTFGLYESIGEVVYVVVVIFLGTFSGPAQAASRALMANIAPRQYMTEFFGLFAFAGKATS</sequence>
<dbReference type="PROSITE" id="PS50850">
    <property type="entry name" value="MFS"/>
    <property type="match status" value="1"/>
</dbReference>
<evidence type="ECO:0000256" key="4">
    <source>
        <dbReference type="ARBA" id="ARBA00022989"/>
    </source>
</evidence>
<dbReference type="PANTHER" id="PTHR23519:SF1">
    <property type="entry name" value="AUTOPHAGY-RELATED PROTEIN 22"/>
    <property type="match status" value="1"/>
</dbReference>
<keyword evidence="2" id="KW-0813">Transport</keyword>
<protein>
    <recommendedName>
        <fullName evidence="7">Major facilitator superfamily (MFS) profile domain-containing protein</fullName>
    </recommendedName>
</protein>
<keyword evidence="3 6" id="KW-0812">Transmembrane</keyword>
<dbReference type="EMBL" id="UINC01050739">
    <property type="protein sequence ID" value="SVB64057.1"/>
    <property type="molecule type" value="Genomic_DNA"/>
</dbReference>
<feature type="transmembrane region" description="Helical" evidence="6">
    <location>
        <begin position="309"/>
        <end position="328"/>
    </location>
</feature>
<dbReference type="PANTHER" id="PTHR23519">
    <property type="entry name" value="AUTOPHAGY-RELATED PROTEIN 22"/>
    <property type="match status" value="1"/>
</dbReference>
<feature type="transmembrane region" description="Helical" evidence="6">
    <location>
        <begin position="279"/>
        <end position="300"/>
    </location>
</feature>
<proteinExistence type="predicted"/>
<evidence type="ECO:0000256" key="3">
    <source>
        <dbReference type="ARBA" id="ARBA00022692"/>
    </source>
</evidence>
<evidence type="ECO:0000256" key="5">
    <source>
        <dbReference type="ARBA" id="ARBA00023136"/>
    </source>
</evidence>
<feature type="domain" description="Major facilitator superfamily (MFS) profile" evidence="7">
    <location>
        <begin position="1"/>
        <end position="407"/>
    </location>
</feature>
<organism evidence="8">
    <name type="scientific">marine metagenome</name>
    <dbReference type="NCBI Taxonomy" id="408172"/>
    <lineage>
        <taxon>unclassified sequences</taxon>
        <taxon>metagenomes</taxon>
        <taxon>ecological metagenomes</taxon>
    </lineage>
</organism>
<feature type="transmembrane region" description="Helical" evidence="6">
    <location>
        <begin position="189"/>
        <end position="208"/>
    </location>
</feature>
<evidence type="ECO:0000256" key="1">
    <source>
        <dbReference type="ARBA" id="ARBA00004127"/>
    </source>
</evidence>
<feature type="transmembrane region" description="Helical" evidence="6">
    <location>
        <begin position="24"/>
        <end position="42"/>
    </location>
</feature>
<evidence type="ECO:0000259" key="7">
    <source>
        <dbReference type="PROSITE" id="PS50850"/>
    </source>
</evidence>
<dbReference type="Pfam" id="PF11700">
    <property type="entry name" value="ATG22"/>
    <property type="match status" value="1"/>
</dbReference>
<comment type="subcellular location">
    <subcellularLocation>
        <location evidence="1">Endomembrane system</location>
        <topology evidence="1">Multi-pass membrane protein</topology>
    </subcellularLocation>
</comment>
<reference evidence="8" key="1">
    <citation type="submission" date="2018-05" db="EMBL/GenBank/DDBJ databases">
        <authorList>
            <person name="Lanie J.A."/>
            <person name="Ng W.-L."/>
            <person name="Kazmierczak K.M."/>
            <person name="Andrzejewski T.M."/>
            <person name="Davidsen T.M."/>
            <person name="Wayne K.J."/>
            <person name="Tettelin H."/>
            <person name="Glass J.I."/>
            <person name="Rusch D."/>
            <person name="Podicherti R."/>
            <person name="Tsui H.-C.T."/>
            <person name="Winkler M.E."/>
        </authorList>
    </citation>
    <scope>NUCLEOTIDE SEQUENCE</scope>
</reference>
<feature type="non-terminal residue" evidence="8">
    <location>
        <position position="407"/>
    </location>
</feature>
<dbReference type="InterPro" id="IPR020846">
    <property type="entry name" value="MFS_dom"/>
</dbReference>
<dbReference type="SUPFAM" id="SSF103473">
    <property type="entry name" value="MFS general substrate transporter"/>
    <property type="match status" value="1"/>
</dbReference>
<gene>
    <name evidence="8" type="ORF">METZ01_LOCUS216911</name>
</gene>
<dbReference type="AlphaFoldDB" id="A0A382FPM7"/>
<evidence type="ECO:0000256" key="6">
    <source>
        <dbReference type="SAM" id="Phobius"/>
    </source>
</evidence>
<evidence type="ECO:0000256" key="2">
    <source>
        <dbReference type="ARBA" id="ARBA00022448"/>
    </source>
</evidence>
<feature type="transmembrane region" description="Helical" evidence="6">
    <location>
        <begin position="348"/>
        <end position="371"/>
    </location>
</feature>
<name>A0A382FPM7_9ZZZZ</name>